<accession>A0A916ZYH2</accession>
<keyword evidence="3" id="KW-1185">Reference proteome</keyword>
<feature type="signal peptide" evidence="1">
    <location>
        <begin position="1"/>
        <end position="24"/>
    </location>
</feature>
<dbReference type="RefSeq" id="WP_188406743.1">
    <property type="nucleotide sequence ID" value="NZ_BMGL01000011.1"/>
</dbReference>
<evidence type="ECO:0000313" key="3">
    <source>
        <dbReference type="Proteomes" id="UP000599688"/>
    </source>
</evidence>
<dbReference type="Proteomes" id="UP000599688">
    <property type="component" value="Unassembled WGS sequence"/>
</dbReference>
<comment type="caution">
    <text evidence="2">The sequence shown here is derived from an EMBL/GenBank/DDBJ whole genome shotgun (WGS) entry which is preliminary data.</text>
</comment>
<reference evidence="2 3" key="1">
    <citation type="journal article" date="2014" name="Int. J. Syst. Evol. Microbiol.">
        <title>Complete genome sequence of Corynebacterium casei LMG S-19264T (=DSM 44701T), isolated from a smear-ripened cheese.</title>
        <authorList>
            <consortium name="US DOE Joint Genome Institute (JGI-PGF)"/>
            <person name="Walter F."/>
            <person name="Albersmeier A."/>
            <person name="Kalinowski J."/>
            <person name="Ruckert C."/>
        </authorList>
    </citation>
    <scope>NUCLEOTIDE SEQUENCE [LARGE SCALE GENOMIC DNA]</scope>
    <source>
        <strain evidence="2 3">CGMCC 1.12925</strain>
    </source>
</reference>
<evidence type="ECO:0000256" key="1">
    <source>
        <dbReference type="SAM" id="SignalP"/>
    </source>
</evidence>
<keyword evidence="1" id="KW-0732">Signal</keyword>
<gene>
    <name evidence="2" type="ORF">GCM10010831_20310</name>
</gene>
<evidence type="ECO:0008006" key="4">
    <source>
        <dbReference type="Google" id="ProtNLM"/>
    </source>
</evidence>
<dbReference type="AlphaFoldDB" id="A0A916ZYH2"/>
<proteinExistence type="predicted"/>
<evidence type="ECO:0000313" key="2">
    <source>
        <dbReference type="EMBL" id="GGE19083.1"/>
    </source>
</evidence>
<protein>
    <recommendedName>
        <fullName evidence="4">Outer membrane protein beta-barrel domain-containing protein</fullName>
    </recommendedName>
</protein>
<organism evidence="2 3">
    <name type="scientific">Psychroflexus salis</name>
    <dbReference type="NCBI Taxonomy" id="1526574"/>
    <lineage>
        <taxon>Bacteria</taxon>
        <taxon>Pseudomonadati</taxon>
        <taxon>Bacteroidota</taxon>
        <taxon>Flavobacteriia</taxon>
        <taxon>Flavobacteriales</taxon>
        <taxon>Flavobacteriaceae</taxon>
        <taxon>Psychroflexus</taxon>
    </lineage>
</organism>
<name>A0A916ZYH2_9FLAO</name>
<feature type="chain" id="PRO_5037686749" description="Outer membrane protein beta-barrel domain-containing protein" evidence="1">
    <location>
        <begin position="25"/>
        <end position="232"/>
    </location>
</feature>
<dbReference type="EMBL" id="BMGL01000011">
    <property type="protein sequence ID" value="GGE19083.1"/>
    <property type="molecule type" value="Genomic_DNA"/>
</dbReference>
<sequence length="232" mass="27189">MSINSIKYTFFASIFSLLSFSLIAQNTNNNQLNNSSYLVEKGTHWLDLNLGLSLMNSNLADFEDPFLLTDENRRSFGFIFQPKFQVFIQDQLSVGFHLGLALDEFENKQIDFQQNKNNYFTGLQGEYYFLNVKNILYISSEIDFGIHYLENKFTSSNIEVSNTYHTYFKSGLHLNLNFMISPDWIFYAKFFDLVTYTNSENNFFGYDEGVQFNNSLDNFISFPQFGVMWKLF</sequence>